<evidence type="ECO:0000259" key="1">
    <source>
        <dbReference type="Pfam" id="PF07463"/>
    </source>
</evidence>
<dbReference type="Proteomes" id="UP001056588">
    <property type="component" value="Chromosome"/>
</dbReference>
<dbReference type="InterPro" id="IPR003647">
    <property type="entry name" value="Intron_nuc_1_rpt"/>
</dbReference>
<protein>
    <submittedName>
        <fullName evidence="4">NUMOD4 domain-containing protein</fullName>
    </submittedName>
</protein>
<dbReference type="EMBL" id="MRZN01000001">
    <property type="protein sequence ID" value="PHK50762.1"/>
    <property type="molecule type" value="Genomic_DNA"/>
</dbReference>
<accession>A0A2C6UAL0</accession>
<dbReference type="GO" id="GO:0016788">
    <property type="term" value="F:hydrolase activity, acting on ester bonds"/>
    <property type="evidence" value="ECO:0007669"/>
    <property type="project" value="InterPro"/>
</dbReference>
<dbReference type="AlphaFoldDB" id="A0A2C6UAL0"/>
<reference evidence="5" key="2">
    <citation type="submission" date="2017-10" db="EMBL/GenBank/DDBJ databases">
        <title>Staphylococcus edaphicus sp. nov., isolated in Antarctica, harbouring mecC gene and genomic islands essential in adaptation to extreme environment.</title>
        <authorList>
            <person name="Pantucek R."/>
            <person name="Sedlacek I."/>
            <person name="Indrakova A."/>
            <person name="Vrbovska V."/>
            <person name="Maslanova I."/>
            <person name="Kovarovic V."/>
            <person name="Svec P."/>
            <person name="Kralova S."/>
            <person name="Kristofova L."/>
            <person name="Keklakova J."/>
            <person name="Petras P."/>
            <person name="Doskar J."/>
        </authorList>
    </citation>
    <scope>NUCLEOTIDE SEQUENCE [LARGE SCALE GENOMIC DNA]</scope>
    <source>
        <strain evidence="5">CCM 5085</strain>
    </source>
</reference>
<sequence>MNEIWKEIKGYEGKYSISNLGRVKSHNFNNTKQEKILKNKSTKERYLRISLGKGNNKSIHRLVAEAFIPNEENKEYVNHVNGIKHDNRATNLEWVTQLENVKHAIENKLWTPKISEKTKEASLKKTRKKVIQLDKDNKILNEYISIEEAQRQTGIFHISCVMNGTRKQAGGYKWKLKS</sequence>
<proteinExistence type="predicted"/>
<dbReference type="InterPro" id="IPR044925">
    <property type="entry name" value="His-Me_finger_sf"/>
</dbReference>
<reference evidence="3" key="1">
    <citation type="journal article" date="2017" name="Appl. Environ. Microbiol.">
        <title>Staphylococcus edaphicus sp. nov., isolated in Antarctica, harbours mecC gene and genomic islands with suspected role in adaptation to extreme environment.</title>
        <authorList>
            <person name="Pantucek R."/>
            <person name="Sedlacek I."/>
            <person name="Indrakova A."/>
            <person name="Vrbovska V."/>
            <person name="Maslanova I."/>
            <person name="Kovarovic V."/>
            <person name="Svec P."/>
            <person name="Kralova S."/>
            <person name="Kristofova L."/>
            <person name="Keklakova J."/>
            <person name="Petras P."/>
            <person name="Doskar J."/>
        </authorList>
    </citation>
    <scope>NUCLEOTIDE SEQUENCE</scope>
    <source>
        <strain evidence="3">CCM 8730</strain>
    </source>
</reference>
<dbReference type="Gene3D" id="3.90.75.20">
    <property type="match status" value="1"/>
</dbReference>
<dbReference type="InterPro" id="IPR003615">
    <property type="entry name" value="HNH_nuc"/>
</dbReference>
<dbReference type="RefSeq" id="WP_099088996.1">
    <property type="nucleotide sequence ID" value="NZ_CP093217.1"/>
</dbReference>
<dbReference type="EMBL" id="CP093217">
    <property type="protein sequence ID" value="UQW82453.1"/>
    <property type="molecule type" value="Genomic_DNA"/>
</dbReference>
<evidence type="ECO:0000313" key="3">
    <source>
        <dbReference type="EMBL" id="PHK50762.1"/>
    </source>
</evidence>
<feature type="domain" description="HNH nuclease" evidence="2">
    <location>
        <begin position="59"/>
        <end position="101"/>
    </location>
</feature>
<name>A0A2C6UAL0_9STAP</name>
<evidence type="ECO:0000313" key="4">
    <source>
        <dbReference type="EMBL" id="UQW82453.1"/>
    </source>
</evidence>
<evidence type="ECO:0000259" key="2">
    <source>
        <dbReference type="Pfam" id="PF13392"/>
    </source>
</evidence>
<evidence type="ECO:0000313" key="6">
    <source>
        <dbReference type="Proteomes" id="UP001056588"/>
    </source>
</evidence>
<gene>
    <name evidence="3" type="ORF">BTJ66_00205</name>
    <name evidence="4" type="ORF">MNY58_05155</name>
</gene>
<dbReference type="InterPro" id="IPR010902">
    <property type="entry name" value="NUMOD4"/>
</dbReference>
<dbReference type="InterPro" id="IPR036388">
    <property type="entry name" value="WH-like_DNA-bd_sf"/>
</dbReference>
<dbReference type="SMART" id="SM00497">
    <property type="entry name" value="IENR1"/>
    <property type="match status" value="1"/>
</dbReference>
<dbReference type="Proteomes" id="UP000223828">
    <property type="component" value="Unassembled WGS sequence"/>
</dbReference>
<evidence type="ECO:0000313" key="5">
    <source>
        <dbReference type="Proteomes" id="UP000223828"/>
    </source>
</evidence>
<reference evidence="4" key="4">
    <citation type="submission" date="2022-03" db="EMBL/GenBank/DDBJ databases">
        <title>Complete Genome Sequence of Staphylococcus edaphicus strain CCM 8731.</title>
        <authorList>
            <person name="Rimmer C.O."/>
            <person name="Thomas J.C."/>
        </authorList>
    </citation>
    <scope>NUCLEOTIDE SEQUENCE</scope>
    <source>
        <strain evidence="4">CCM 8731</strain>
    </source>
</reference>
<dbReference type="Pfam" id="PF13392">
    <property type="entry name" value="HNH_3"/>
    <property type="match status" value="1"/>
</dbReference>
<dbReference type="SUPFAM" id="SSF54060">
    <property type="entry name" value="His-Me finger endonucleases"/>
    <property type="match status" value="1"/>
</dbReference>
<organism evidence="3 5">
    <name type="scientific">Staphylococcus edaphicus</name>
    <dbReference type="NCBI Taxonomy" id="1955013"/>
    <lineage>
        <taxon>Bacteria</taxon>
        <taxon>Bacillati</taxon>
        <taxon>Bacillota</taxon>
        <taxon>Bacilli</taxon>
        <taxon>Bacillales</taxon>
        <taxon>Staphylococcaceae</taxon>
        <taxon>Staphylococcus</taxon>
    </lineage>
</organism>
<keyword evidence="6" id="KW-1185">Reference proteome</keyword>
<dbReference type="Gene3D" id="1.10.10.10">
    <property type="entry name" value="Winged helix-like DNA-binding domain superfamily/Winged helix DNA-binding domain"/>
    <property type="match status" value="1"/>
</dbReference>
<dbReference type="Pfam" id="PF07463">
    <property type="entry name" value="NUMOD4"/>
    <property type="match status" value="1"/>
</dbReference>
<dbReference type="OrthoDB" id="6631788at2"/>
<reference evidence="3" key="3">
    <citation type="submission" date="2017-10" db="EMBL/GenBank/DDBJ databases">
        <authorList>
            <person name="Vrbovska V."/>
            <person name="Kovarovic V."/>
            <person name="Indrakova A."/>
        </authorList>
    </citation>
    <scope>NUCLEOTIDE SEQUENCE</scope>
    <source>
        <strain evidence="3">CCM 8730</strain>
    </source>
</reference>
<feature type="domain" description="NUMOD4" evidence="1">
    <location>
        <begin position="3"/>
        <end position="51"/>
    </location>
</feature>